<comment type="caution">
    <text evidence="1">The sequence shown here is derived from an EMBL/GenBank/DDBJ whole genome shotgun (WGS) entry which is preliminary data.</text>
</comment>
<sequence length="107" mass="11603">MTAPSHGITEVMEAIREAALRADFAAMERLSARLETVFTPEDHLDPLLLQGVAELARGNETCLRAALLGVRSARRRVAELAAAARAETYDCTGRRHGHPAGQPVCRL</sequence>
<gene>
    <name evidence="1" type="ORF">GU927_008240</name>
</gene>
<dbReference type="Proteomes" id="UP000731907">
    <property type="component" value="Unassembled WGS sequence"/>
</dbReference>
<dbReference type="RefSeq" id="WP_161761903.1">
    <property type="nucleotide sequence ID" value="NZ_JAAATX020000005.1"/>
</dbReference>
<dbReference type="EMBL" id="JAAATX020000005">
    <property type="protein sequence ID" value="MBU9697836.1"/>
    <property type="molecule type" value="Genomic_DNA"/>
</dbReference>
<proteinExistence type="predicted"/>
<evidence type="ECO:0000313" key="1">
    <source>
        <dbReference type="EMBL" id="MBU9697836.1"/>
    </source>
</evidence>
<name>A0ABS6J256_9RHOB</name>
<reference evidence="1 2" key="1">
    <citation type="submission" date="2021-06" db="EMBL/GenBank/DDBJ databases">
        <title>Rhodobacteraceae bacterium strain HSP-20.</title>
        <authorList>
            <person name="Chen W.-M."/>
        </authorList>
    </citation>
    <scope>NUCLEOTIDE SEQUENCE [LARGE SCALE GENOMIC DNA]</scope>
    <source>
        <strain evidence="1 2">HSP-20</strain>
    </source>
</reference>
<keyword evidence="2" id="KW-1185">Reference proteome</keyword>
<accession>A0ABS6J256</accession>
<evidence type="ECO:0000313" key="2">
    <source>
        <dbReference type="Proteomes" id="UP000731907"/>
    </source>
</evidence>
<organism evidence="1 2">
    <name type="scientific">Paragemmobacter amnigenus</name>
    <dbReference type="NCBI Taxonomy" id="2852097"/>
    <lineage>
        <taxon>Bacteria</taxon>
        <taxon>Pseudomonadati</taxon>
        <taxon>Pseudomonadota</taxon>
        <taxon>Alphaproteobacteria</taxon>
        <taxon>Rhodobacterales</taxon>
        <taxon>Paracoccaceae</taxon>
        <taxon>Paragemmobacter</taxon>
    </lineage>
</organism>
<protein>
    <submittedName>
        <fullName evidence="1">Uncharacterized protein</fullName>
    </submittedName>
</protein>